<comment type="similarity">
    <text evidence="1">Belongs to the RelA/SpoT family.</text>
</comment>
<evidence type="ECO:0000259" key="7">
    <source>
        <dbReference type="PROSITE" id="PS51671"/>
    </source>
</evidence>
<dbReference type="SUPFAM" id="SSF81271">
    <property type="entry name" value="TGS-like"/>
    <property type="match status" value="1"/>
</dbReference>
<dbReference type="GO" id="GO:0015949">
    <property type="term" value="P:nucleobase-containing small molecule interconversion"/>
    <property type="evidence" value="ECO:0007669"/>
    <property type="project" value="UniProtKB-ARBA"/>
</dbReference>
<dbReference type="InterPro" id="IPR045865">
    <property type="entry name" value="ACT-like_dom_sf"/>
</dbReference>
<dbReference type="CDD" id="cd01668">
    <property type="entry name" value="TGS_RSH"/>
    <property type="match status" value="1"/>
</dbReference>
<evidence type="ECO:0000256" key="2">
    <source>
        <dbReference type="ARBA" id="ARBA00019852"/>
    </source>
</evidence>
<dbReference type="AlphaFoldDB" id="A0A317C7M7"/>
<dbReference type="OrthoDB" id="9805041at2"/>
<dbReference type="Pfam" id="PF13291">
    <property type="entry name" value="ACT_4"/>
    <property type="match status" value="1"/>
</dbReference>
<dbReference type="InterPro" id="IPR012676">
    <property type="entry name" value="TGS-like"/>
</dbReference>
<name>A0A317C7M7_9GAMM</name>
<dbReference type="Pfam" id="PF13328">
    <property type="entry name" value="HD_4"/>
    <property type="match status" value="1"/>
</dbReference>
<dbReference type="PROSITE" id="PS51671">
    <property type="entry name" value="ACT"/>
    <property type="match status" value="1"/>
</dbReference>
<dbReference type="PANTHER" id="PTHR21262">
    <property type="entry name" value="GUANOSINE-3',5'-BIS DIPHOSPHATE 3'-PYROPHOSPHOHYDROLASE"/>
    <property type="match status" value="1"/>
</dbReference>
<dbReference type="Gene3D" id="3.30.460.10">
    <property type="entry name" value="Beta Polymerase, domain 2"/>
    <property type="match status" value="1"/>
</dbReference>
<reference evidence="9 10" key="1">
    <citation type="submission" date="2018-05" db="EMBL/GenBank/DDBJ databases">
        <title>Leucothrix arctica sp. nov., isolated from Arctic seawater.</title>
        <authorList>
            <person name="Choi A."/>
            <person name="Baek K."/>
        </authorList>
    </citation>
    <scope>NUCLEOTIDE SEQUENCE [LARGE SCALE GENOMIC DNA]</scope>
    <source>
        <strain evidence="9 10">JCM 18388</strain>
    </source>
</reference>
<dbReference type="FunFam" id="3.30.460.10:FF:000001">
    <property type="entry name" value="GTP pyrophosphokinase RelA"/>
    <property type="match status" value="1"/>
</dbReference>
<keyword evidence="10" id="KW-1185">Reference proteome</keyword>
<dbReference type="CDD" id="cd05399">
    <property type="entry name" value="NT_Rel-Spo_like"/>
    <property type="match status" value="1"/>
</dbReference>
<evidence type="ECO:0000313" key="9">
    <source>
        <dbReference type="EMBL" id="PWQ92320.1"/>
    </source>
</evidence>
<dbReference type="GO" id="GO:0008893">
    <property type="term" value="F:guanosine-3',5'-bis(diphosphate) 3'-diphosphatase activity"/>
    <property type="evidence" value="ECO:0007669"/>
    <property type="project" value="TreeGrafter"/>
</dbReference>
<evidence type="ECO:0000256" key="3">
    <source>
        <dbReference type="ARBA" id="ARBA00025704"/>
    </source>
</evidence>
<dbReference type="FunFam" id="3.10.20.30:FF:000002">
    <property type="entry name" value="GTP pyrophosphokinase (RelA/SpoT)"/>
    <property type="match status" value="1"/>
</dbReference>
<comment type="pathway">
    <text evidence="3">Purine metabolism.</text>
</comment>
<dbReference type="GO" id="GO:0008728">
    <property type="term" value="F:GTP diphosphokinase activity"/>
    <property type="evidence" value="ECO:0007669"/>
    <property type="project" value="TreeGrafter"/>
</dbReference>
<protein>
    <recommendedName>
        <fullName evidence="2">GTP pyrophosphokinase</fullName>
    </recommendedName>
    <alternativeName>
        <fullName evidence="5">(p)ppGpp synthase</fullName>
    </alternativeName>
    <alternativeName>
        <fullName evidence="4">ATP:GTP 3'-pyrophosphotransferase</fullName>
    </alternativeName>
    <alternativeName>
        <fullName evidence="6">ppGpp synthase I</fullName>
    </alternativeName>
</protein>
<organism evidence="9 10">
    <name type="scientific">Leucothrix pacifica</name>
    <dbReference type="NCBI Taxonomy" id="1247513"/>
    <lineage>
        <taxon>Bacteria</taxon>
        <taxon>Pseudomonadati</taxon>
        <taxon>Pseudomonadota</taxon>
        <taxon>Gammaproteobacteria</taxon>
        <taxon>Thiotrichales</taxon>
        <taxon>Thiotrichaceae</taxon>
        <taxon>Leucothrix</taxon>
    </lineage>
</organism>
<dbReference type="SUPFAM" id="SSF81301">
    <property type="entry name" value="Nucleotidyltransferase"/>
    <property type="match status" value="1"/>
</dbReference>
<dbReference type="InterPro" id="IPR033655">
    <property type="entry name" value="TGS_RelA/SpoT"/>
</dbReference>
<sequence length="647" mass="73841">MKHTNFTGHAEYESYEHAYRFLSSGINKQTQLDYLANALQQVFAVQDEKDTRPSSLDIAYTLKKLGVDAHTLIAALITDPRLRDRLDLLTIEEQFGSVIAALVKQVNWLNTFKSADLKADYIPEQAEALRRLLLATVNDVRAVLIRLAYRLERLRKLSQEPREIQYAIARETLDIITPLANRLGIGELKWEMEDLAFRYLEPTQYQSIARSMDINRIKRESIINGFVENLQVLLESQDIQAKAYGRAKHLYSIWKKMQRKNQECHELADLLAVRIVVKDIPQCYQVLGIVHGLWKHLPDEFDDYIANPKENGYQSIHTAIIGPENQIIEIQMRTEAMHQFAEYGVAAHWRYKEGSSQDKAMEKTIETLRNLLENPVDDDTLLEELKPDFFNDRVYVLTPKGEVVELPRDATALDFAYFVHTEIGDHCIGAKVNGHRVPLSYPLKSGERIEILTDSASTPKLSWLNHKKHYVTTARASSSIRNWLNAHYKDTDAATLITSDNLSGIGSHTVKPSGCCHPRLGDHIIGVYQTDSTIVVHLESCPNAAKSAHDRPTLELEWGEHGDTIRQQVLIEAFDRPGLLQDLTTLMNRSHVNILQINSVTDTDDQSVSMRLLIELNSEEELHHLLRRIEYVPNVFKAESDSRAITQ</sequence>
<dbReference type="Gene3D" id="1.10.3210.10">
    <property type="entry name" value="Hypothetical protein af1432"/>
    <property type="match status" value="1"/>
</dbReference>
<feature type="domain" description="TGS" evidence="8">
    <location>
        <begin position="392"/>
        <end position="453"/>
    </location>
</feature>
<gene>
    <name evidence="9" type="primary">relA</name>
    <name evidence="9" type="ORF">DKW60_21770</name>
</gene>
<dbReference type="Proteomes" id="UP000245539">
    <property type="component" value="Unassembled WGS sequence"/>
</dbReference>
<dbReference type="PANTHER" id="PTHR21262:SF31">
    <property type="entry name" value="GTP PYROPHOSPHOKINASE"/>
    <property type="match status" value="1"/>
</dbReference>
<evidence type="ECO:0000256" key="4">
    <source>
        <dbReference type="ARBA" id="ARBA00029754"/>
    </source>
</evidence>
<dbReference type="CDD" id="cd04876">
    <property type="entry name" value="ACT_RelA-SpoT"/>
    <property type="match status" value="1"/>
</dbReference>
<dbReference type="InterPro" id="IPR012675">
    <property type="entry name" value="Beta-grasp_dom_sf"/>
</dbReference>
<dbReference type="GO" id="GO:0042594">
    <property type="term" value="P:response to starvation"/>
    <property type="evidence" value="ECO:0007669"/>
    <property type="project" value="TreeGrafter"/>
</dbReference>
<dbReference type="Gene3D" id="3.30.70.260">
    <property type="match status" value="1"/>
</dbReference>
<dbReference type="Pfam" id="PF04607">
    <property type="entry name" value="RelA_SpoT"/>
    <property type="match status" value="1"/>
</dbReference>
<keyword evidence="9" id="KW-0808">Transferase</keyword>
<dbReference type="EMBL" id="QGKM01000096">
    <property type="protein sequence ID" value="PWQ92320.1"/>
    <property type="molecule type" value="Genomic_DNA"/>
</dbReference>
<dbReference type="Pfam" id="PF02824">
    <property type="entry name" value="TGS"/>
    <property type="match status" value="1"/>
</dbReference>
<dbReference type="InterPro" id="IPR004095">
    <property type="entry name" value="TGS"/>
</dbReference>
<feature type="domain" description="ACT" evidence="7">
    <location>
        <begin position="568"/>
        <end position="643"/>
    </location>
</feature>
<dbReference type="SMART" id="SM00954">
    <property type="entry name" value="RelA_SpoT"/>
    <property type="match status" value="1"/>
</dbReference>
<keyword evidence="9" id="KW-0418">Kinase</keyword>
<dbReference type="RefSeq" id="WP_109839772.1">
    <property type="nucleotide sequence ID" value="NZ_QGKM01000096.1"/>
</dbReference>
<dbReference type="GO" id="GO:0005886">
    <property type="term" value="C:plasma membrane"/>
    <property type="evidence" value="ECO:0007669"/>
    <property type="project" value="TreeGrafter"/>
</dbReference>
<dbReference type="SUPFAM" id="SSF109604">
    <property type="entry name" value="HD-domain/PDEase-like"/>
    <property type="match status" value="1"/>
</dbReference>
<dbReference type="InterPro" id="IPR007685">
    <property type="entry name" value="RelA_SpoT"/>
</dbReference>
<dbReference type="InterPro" id="IPR002912">
    <property type="entry name" value="ACT_dom"/>
</dbReference>
<accession>A0A317C7M7</accession>
<comment type="caution">
    <text evidence="9">The sequence shown here is derived from an EMBL/GenBank/DDBJ whole genome shotgun (WGS) entry which is preliminary data.</text>
</comment>
<dbReference type="GO" id="GO:0016301">
    <property type="term" value="F:kinase activity"/>
    <property type="evidence" value="ECO:0007669"/>
    <property type="project" value="UniProtKB-KW"/>
</dbReference>
<evidence type="ECO:0000259" key="8">
    <source>
        <dbReference type="PROSITE" id="PS51880"/>
    </source>
</evidence>
<dbReference type="PROSITE" id="PS51880">
    <property type="entry name" value="TGS"/>
    <property type="match status" value="1"/>
</dbReference>
<evidence type="ECO:0000256" key="1">
    <source>
        <dbReference type="ARBA" id="ARBA00007476"/>
    </source>
</evidence>
<dbReference type="SUPFAM" id="SSF55021">
    <property type="entry name" value="ACT-like"/>
    <property type="match status" value="1"/>
</dbReference>
<proteinExistence type="inferred from homology"/>
<dbReference type="GO" id="GO:0015969">
    <property type="term" value="P:guanosine tetraphosphate metabolic process"/>
    <property type="evidence" value="ECO:0007669"/>
    <property type="project" value="InterPro"/>
</dbReference>
<dbReference type="Gene3D" id="3.10.20.30">
    <property type="match status" value="1"/>
</dbReference>
<evidence type="ECO:0000256" key="5">
    <source>
        <dbReference type="ARBA" id="ARBA00032407"/>
    </source>
</evidence>
<evidence type="ECO:0000313" key="10">
    <source>
        <dbReference type="Proteomes" id="UP000245539"/>
    </source>
</evidence>
<evidence type="ECO:0000256" key="6">
    <source>
        <dbReference type="ARBA" id="ARBA00033308"/>
    </source>
</evidence>
<dbReference type="InterPro" id="IPR043519">
    <property type="entry name" value="NT_sf"/>
</dbReference>